<keyword evidence="1" id="KW-0732">Signal</keyword>
<dbReference type="EMBL" id="WUWG01000001">
    <property type="protein sequence ID" value="MXU64619.1"/>
    <property type="molecule type" value="Genomic_DNA"/>
</dbReference>
<dbReference type="InterPro" id="IPR010642">
    <property type="entry name" value="Invasion_prot_B"/>
</dbReference>
<accession>A0A6B0TPN8</accession>
<dbReference type="InterPro" id="IPR038696">
    <property type="entry name" value="IalB_sf"/>
</dbReference>
<dbReference type="Pfam" id="PF06776">
    <property type="entry name" value="IalB"/>
    <property type="match status" value="1"/>
</dbReference>
<dbReference type="AlphaFoldDB" id="A0A6B0TPN8"/>
<gene>
    <name evidence="2" type="ORF">GSH16_04110</name>
</gene>
<dbReference type="RefSeq" id="WP_160852188.1">
    <property type="nucleotide sequence ID" value="NZ_WUWG01000001.1"/>
</dbReference>
<evidence type="ECO:0000313" key="3">
    <source>
        <dbReference type="Proteomes" id="UP000436016"/>
    </source>
</evidence>
<evidence type="ECO:0000256" key="1">
    <source>
        <dbReference type="SAM" id="SignalP"/>
    </source>
</evidence>
<dbReference type="Proteomes" id="UP000436016">
    <property type="component" value="Unassembled WGS sequence"/>
</dbReference>
<evidence type="ECO:0000313" key="2">
    <source>
        <dbReference type="EMBL" id="MXU64619.1"/>
    </source>
</evidence>
<comment type="caution">
    <text evidence="2">The sequence shown here is derived from an EMBL/GenBank/DDBJ whole genome shotgun (WGS) entry which is preliminary data.</text>
</comment>
<proteinExistence type="predicted"/>
<reference evidence="2 3" key="1">
    <citation type="submission" date="2019-12" db="EMBL/GenBank/DDBJ databases">
        <title>Strain KN286 was isolated from seawater, which was collected from Caroline Seamount in the tropical western Pacific.</title>
        <authorList>
            <person name="Wang Q."/>
        </authorList>
    </citation>
    <scope>NUCLEOTIDE SEQUENCE [LARGE SCALE GENOMIC DNA]</scope>
    <source>
        <strain evidence="2 3">KN286</strain>
    </source>
</reference>
<keyword evidence="3" id="KW-1185">Reference proteome</keyword>
<name>A0A6B0TPN8_9RHOB</name>
<protein>
    <recommendedName>
        <fullName evidence="4">Invasion associated locus B family protein</fullName>
    </recommendedName>
</protein>
<feature type="signal peptide" evidence="1">
    <location>
        <begin position="1"/>
        <end position="31"/>
    </location>
</feature>
<dbReference type="Gene3D" id="2.60.40.1880">
    <property type="entry name" value="Invasion associated locus B (IalB) protein"/>
    <property type="match status" value="1"/>
</dbReference>
<evidence type="ECO:0008006" key="4">
    <source>
        <dbReference type="Google" id="ProtNLM"/>
    </source>
</evidence>
<sequence length="180" mass="19119">MTRSTRNPARSLFRTLVLAAGLGLGAGAVSAQDATQFNDWYAKKTGAPVECFIVSAPSSSTAKRNGSTVSVRRGDIRLYVVQRPGSNVTEVSFAAGYPLRQGSTVKIIIDDEEYSLYPDSSVDAEWAWGDPNREAALIAKMKAGITARVVGVSSRGTTTTDSFSLKGFTAAIENAANMCK</sequence>
<feature type="chain" id="PRO_5025633968" description="Invasion associated locus B family protein" evidence="1">
    <location>
        <begin position="32"/>
        <end position="180"/>
    </location>
</feature>
<organism evidence="2 3">
    <name type="scientific">Oceanomicrobium pacificus</name>
    <dbReference type="NCBI Taxonomy" id="2692916"/>
    <lineage>
        <taxon>Bacteria</taxon>
        <taxon>Pseudomonadati</taxon>
        <taxon>Pseudomonadota</taxon>
        <taxon>Alphaproteobacteria</taxon>
        <taxon>Rhodobacterales</taxon>
        <taxon>Paracoccaceae</taxon>
        <taxon>Oceanomicrobium</taxon>
    </lineage>
</organism>